<organism evidence="1 2">
    <name type="scientific">Paspalum vaginatum</name>
    <name type="common">seashore paspalum</name>
    <dbReference type="NCBI Taxonomy" id="158149"/>
    <lineage>
        <taxon>Eukaryota</taxon>
        <taxon>Viridiplantae</taxon>
        <taxon>Streptophyta</taxon>
        <taxon>Embryophyta</taxon>
        <taxon>Tracheophyta</taxon>
        <taxon>Spermatophyta</taxon>
        <taxon>Magnoliopsida</taxon>
        <taxon>Liliopsida</taxon>
        <taxon>Poales</taxon>
        <taxon>Poaceae</taxon>
        <taxon>PACMAD clade</taxon>
        <taxon>Panicoideae</taxon>
        <taxon>Andropogonodae</taxon>
        <taxon>Paspaleae</taxon>
        <taxon>Paspalinae</taxon>
        <taxon>Paspalum</taxon>
    </lineage>
</organism>
<sequence>MEDKITVRGRSRGRGGQLVTYYHHFKYEIFNVVYDQIVVELSSRFNERSTQLLRRMACLDPKNSFASFDRDQLEELGKMNAADFDHYGLMRLKDQFGLFIVDVRSNPEFANCQDLGDLAITMVKTEMSKDL</sequence>
<name>A0A9W7X8H7_9POAL</name>
<gene>
    <name evidence="1" type="ORF">BS78_K144600</name>
</gene>
<protein>
    <submittedName>
        <fullName evidence="1">Uncharacterized protein</fullName>
    </submittedName>
</protein>
<keyword evidence="2" id="KW-1185">Reference proteome</keyword>
<dbReference type="OrthoDB" id="676504at2759"/>
<dbReference type="PANTHER" id="PTHR11697:SF230">
    <property type="entry name" value="ZINC FINGER, MYM DOMAIN CONTAINING 1"/>
    <property type="match status" value="1"/>
</dbReference>
<dbReference type="InterPro" id="IPR055298">
    <property type="entry name" value="AtLOH3-like"/>
</dbReference>
<dbReference type="EMBL" id="MU630448">
    <property type="protein sequence ID" value="KAJ1253972.1"/>
    <property type="molecule type" value="Genomic_DNA"/>
</dbReference>
<proteinExistence type="predicted"/>
<evidence type="ECO:0000313" key="2">
    <source>
        <dbReference type="Proteomes" id="UP001164776"/>
    </source>
</evidence>
<accession>A0A9W7X8H7</accession>
<reference evidence="1 2" key="1">
    <citation type="submission" date="2022-10" db="EMBL/GenBank/DDBJ databases">
        <title>WGS assembly of Paspalum vaginatum 540-79.</title>
        <authorList>
            <person name="Sun G."/>
            <person name="Wase N."/>
            <person name="Shu S."/>
            <person name="Jenkins J."/>
            <person name="Zhou B."/>
            <person name="Torres-Rodriguez J."/>
            <person name="Chen C."/>
            <person name="Sandor L."/>
            <person name="Plott C."/>
            <person name="Yoshinga Y."/>
            <person name="Daum C."/>
            <person name="Qi P."/>
            <person name="Barry K."/>
            <person name="Lipzen A."/>
            <person name="Berry L."/>
            <person name="Pedersen C."/>
            <person name="Gottilla T."/>
            <person name="Foltz A."/>
            <person name="Yu H."/>
            <person name="O'Malley R."/>
            <person name="Zhang C."/>
            <person name="Devos K."/>
            <person name="Sigmon B."/>
            <person name="Yu B."/>
            <person name="Obata T."/>
            <person name="Schmutz J."/>
            <person name="Schnable J."/>
        </authorList>
    </citation>
    <scope>NUCLEOTIDE SEQUENCE [LARGE SCALE GENOMIC DNA]</scope>
    <source>
        <strain evidence="2">cv. 540-79</strain>
    </source>
</reference>
<dbReference type="AlphaFoldDB" id="A0A9W7X8H7"/>
<comment type="caution">
    <text evidence="1">The sequence shown here is derived from an EMBL/GenBank/DDBJ whole genome shotgun (WGS) entry which is preliminary data.</text>
</comment>
<dbReference type="PANTHER" id="PTHR11697">
    <property type="entry name" value="GENERAL TRANSCRIPTION FACTOR 2-RELATED ZINC FINGER PROTEIN"/>
    <property type="match status" value="1"/>
</dbReference>
<evidence type="ECO:0000313" key="1">
    <source>
        <dbReference type="EMBL" id="KAJ1253972.1"/>
    </source>
</evidence>
<dbReference type="Proteomes" id="UP001164776">
    <property type="component" value="Unassembled WGS sequence"/>
</dbReference>